<dbReference type="PANTHER" id="PTHR23291:SF112">
    <property type="entry name" value="GROWTH HORMONE-INDUCIBLE TRANSMEMBRANE PROTEIN"/>
    <property type="match status" value="1"/>
</dbReference>
<evidence type="ECO:0000256" key="1">
    <source>
        <dbReference type="ARBA" id="ARBA00004141"/>
    </source>
</evidence>
<evidence type="ECO:0000256" key="4">
    <source>
        <dbReference type="ARBA" id="ARBA00023136"/>
    </source>
</evidence>
<evidence type="ECO:0000256" key="5">
    <source>
        <dbReference type="RuleBase" id="RU004379"/>
    </source>
</evidence>
<dbReference type="WBParaSite" id="maker-PairedContig_1499-snap-gene-0.6-mRNA-1">
    <property type="protein sequence ID" value="maker-PairedContig_1499-snap-gene-0.6-mRNA-1"/>
    <property type="gene ID" value="maker-PairedContig_1499-snap-gene-0.6"/>
</dbReference>
<protein>
    <submittedName>
        <fullName evidence="6">Uncharacterized protein</fullName>
    </submittedName>
</protein>
<organism evidence="6">
    <name type="scientific">Wuchereria bancrofti</name>
    <dbReference type="NCBI Taxonomy" id="6293"/>
    <lineage>
        <taxon>Eukaryota</taxon>
        <taxon>Metazoa</taxon>
        <taxon>Ecdysozoa</taxon>
        <taxon>Nematoda</taxon>
        <taxon>Chromadorea</taxon>
        <taxon>Rhabditida</taxon>
        <taxon>Spirurina</taxon>
        <taxon>Spiruromorpha</taxon>
        <taxon>Filarioidea</taxon>
        <taxon>Onchocercidae</taxon>
        <taxon>Wuchereria</taxon>
    </lineage>
</organism>
<dbReference type="STRING" id="6293.A0A1I8ED49"/>
<comment type="subcellular location">
    <subcellularLocation>
        <location evidence="1">Membrane</location>
        <topology evidence="1">Multi-pass membrane protein</topology>
    </subcellularLocation>
</comment>
<feature type="transmembrane region" description="Helical" evidence="5">
    <location>
        <begin position="75"/>
        <end position="98"/>
    </location>
</feature>
<dbReference type="GO" id="GO:0005743">
    <property type="term" value="C:mitochondrial inner membrane"/>
    <property type="evidence" value="ECO:0007669"/>
    <property type="project" value="TreeGrafter"/>
</dbReference>
<evidence type="ECO:0000256" key="2">
    <source>
        <dbReference type="ARBA" id="ARBA00022692"/>
    </source>
</evidence>
<dbReference type="InterPro" id="IPR006214">
    <property type="entry name" value="Bax_inhibitor_1-related"/>
</dbReference>
<comment type="caution">
    <text evidence="5">Lacks conserved residue(s) required for the propagation of feature annotation.</text>
</comment>
<keyword evidence="4 5" id="KW-0472">Membrane</keyword>
<sequence length="228" mass="24679">MAAVMASSIAVSLIDYDNTLLKHAAWVLHAGLMGTFIGPICLMGGPLAMRAAWYTAAIVAGLSTIAFTAPSEKFLMMGGALAMALGVVFASSIGTFFLPSTSALGASLASRTEICLLMLFRTEKKVMFLGLMSISIYGGLILFSLFLLFDTQFVIKRAHMYPISGTSEERIYKTGYYGSIGAGYYDVATPKLRRFDPINAQLSIYADVLNIFIRLATIMMGMQSGRKR</sequence>
<dbReference type="Pfam" id="PF01027">
    <property type="entry name" value="Bax1-I"/>
    <property type="match status" value="2"/>
</dbReference>
<accession>A0A1I8ED49</accession>
<proteinExistence type="inferred from homology"/>
<feature type="transmembrane region" description="Helical" evidence="5">
    <location>
        <begin position="23"/>
        <end position="44"/>
    </location>
</feature>
<keyword evidence="3 5" id="KW-1133">Transmembrane helix</keyword>
<dbReference type="AlphaFoldDB" id="A0A1I8ED49"/>
<keyword evidence="2 5" id="KW-0812">Transmembrane</keyword>
<name>A0A1I8ED49_WUCBA</name>
<feature type="transmembrane region" description="Helical" evidence="5">
    <location>
        <begin position="126"/>
        <end position="149"/>
    </location>
</feature>
<comment type="similarity">
    <text evidence="5">Belongs to the BI1 family.</text>
</comment>
<evidence type="ECO:0000313" key="6">
    <source>
        <dbReference type="WBParaSite" id="maker-PairedContig_1499-snap-gene-0.6-mRNA-1"/>
    </source>
</evidence>
<dbReference type="PANTHER" id="PTHR23291">
    <property type="entry name" value="BAX INHIBITOR-RELATED"/>
    <property type="match status" value="1"/>
</dbReference>
<feature type="transmembrane region" description="Helical" evidence="5">
    <location>
        <begin position="51"/>
        <end position="69"/>
    </location>
</feature>
<reference evidence="6" key="1">
    <citation type="submission" date="2016-11" db="UniProtKB">
        <authorList>
            <consortium name="WormBaseParasite"/>
        </authorList>
    </citation>
    <scope>IDENTIFICATION</scope>
    <source>
        <strain evidence="6">pt0022</strain>
    </source>
</reference>
<evidence type="ECO:0000256" key="3">
    <source>
        <dbReference type="ARBA" id="ARBA00022989"/>
    </source>
</evidence>